<dbReference type="AlphaFoldDB" id="X1K6T2"/>
<feature type="non-terminal residue" evidence="7">
    <location>
        <position position="1"/>
    </location>
</feature>
<comment type="caution">
    <text evidence="7">The sequence shown here is derived from an EMBL/GenBank/DDBJ whole genome shotgun (WGS) entry which is preliminary data.</text>
</comment>
<dbReference type="GO" id="GO:0006412">
    <property type="term" value="P:translation"/>
    <property type="evidence" value="ECO:0007669"/>
    <property type="project" value="UniProtKB-KW"/>
</dbReference>
<evidence type="ECO:0000259" key="6">
    <source>
        <dbReference type="Pfam" id="PF01409"/>
    </source>
</evidence>
<reference evidence="7" key="1">
    <citation type="journal article" date="2014" name="Front. Microbiol.">
        <title>High frequency of phylogenetically diverse reductive dehalogenase-homologous genes in deep subseafloor sedimentary metagenomes.</title>
        <authorList>
            <person name="Kawai M."/>
            <person name="Futagami T."/>
            <person name="Toyoda A."/>
            <person name="Takaki Y."/>
            <person name="Nishi S."/>
            <person name="Hori S."/>
            <person name="Arai W."/>
            <person name="Tsubouchi T."/>
            <person name="Morono Y."/>
            <person name="Uchiyama I."/>
            <person name="Ito T."/>
            <person name="Fujiyama A."/>
            <person name="Inagaki F."/>
            <person name="Takami H."/>
        </authorList>
    </citation>
    <scope>NUCLEOTIDE SEQUENCE</scope>
    <source>
        <strain evidence="7">Expedition CK06-06</strain>
    </source>
</reference>
<dbReference type="InterPro" id="IPR002319">
    <property type="entry name" value="Phenylalanyl-tRNA_Synthase"/>
</dbReference>
<evidence type="ECO:0000256" key="3">
    <source>
        <dbReference type="ARBA" id="ARBA00022840"/>
    </source>
</evidence>
<evidence type="ECO:0000256" key="4">
    <source>
        <dbReference type="ARBA" id="ARBA00022917"/>
    </source>
</evidence>
<dbReference type="Pfam" id="PF01409">
    <property type="entry name" value="tRNA-synt_2d"/>
    <property type="match status" value="1"/>
</dbReference>
<keyword evidence="4" id="KW-0648">Protein biosynthesis</keyword>
<dbReference type="GO" id="GO:0043039">
    <property type="term" value="P:tRNA aminoacylation"/>
    <property type="evidence" value="ECO:0007669"/>
    <property type="project" value="InterPro"/>
</dbReference>
<evidence type="ECO:0000256" key="5">
    <source>
        <dbReference type="ARBA" id="ARBA00023146"/>
    </source>
</evidence>
<sequence>DQFCKAYFGPEVDTRFRPHFFPFTEPSAEVDILFHHEDGSTEWIELGGCGMVDPNVLEAVGYDSEKYTGFAFGMGIERGIMRKHGIPDMRLLFENDVRFLHQF</sequence>
<proteinExistence type="predicted"/>
<keyword evidence="5" id="KW-0030">Aminoacyl-tRNA synthetase</keyword>
<evidence type="ECO:0000256" key="1">
    <source>
        <dbReference type="ARBA" id="ARBA00022598"/>
    </source>
</evidence>
<dbReference type="SUPFAM" id="SSF55681">
    <property type="entry name" value="Class II aaRS and biotin synthetases"/>
    <property type="match status" value="1"/>
</dbReference>
<organism evidence="7">
    <name type="scientific">marine sediment metagenome</name>
    <dbReference type="NCBI Taxonomy" id="412755"/>
    <lineage>
        <taxon>unclassified sequences</taxon>
        <taxon>metagenomes</taxon>
        <taxon>ecological metagenomes</taxon>
    </lineage>
</organism>
<name>X1K6T2_9ZZZZ</name>
<dbReference type="InterPro" id="IPR045864">
    <property type="entry name" value="aa-tRNA-synth_II/BPL/LPL"/>
</dbReference>
<dbReference type="GO" id="GO:0000049">
    <property type="term" value="F:tRNA binding"/>
    <property type="evidence" value="ECO:0007669"/>
    <property type="project" value="InterPro"/>
</dbReference>
<keyword evidence="1" id="KW-0436">Ligase</keyword>
<gene>
    <name evidence="7" type="ORF">S03H2_62509</name>
</gene>
<accession>X1K6T2</accession>
<dbReference type="EMBL" id="BARU01040434">
    <property type="protein sequence ID" value="GAH77793.1"/>
    <property type="molecule type" value="Genomic_DNA"/>
</dbReference>
<keyword evidence="2" id="KW-0547">Nucleotide-binding</keyword>
<keyword evidence="3" id="KW-0067">ATP-binding</keyword>
<dbReference type="GO" id="GO:0004812">
    <property type="term" value="F:aminoacyl-tRNA ligase activity"/>
    <property type="evidence" value="ECO:0007669"/>
    <property type="project" value="UniProtKB-KW"/>
</dbReference>
<feature type="domain" description="Phenylalanyl-tRNA synthetase" evidence="6">
    <location>
        <begin position="2"/>
        <end position="103"/>
    </location>
</feature>
<evidence type="ECO:0000313" key="7">
    <source>
        <dbReference type="EMBL" id="GAH77793.1"/>
    </source>
</evidence>
<protein>
    <recommendedName>
        <fullName evidence="6">Phenylalanyl-tRNA synthetase domain-containing protein</fullName>
    </recommendedName>
</protein>
<dbReference type="GO" id="GO:0005524">
    <property type="term" value="F:ATP binding"/>
    <property type="evidence" value="ECO:0007669"/>
    <property type="project" value="UniProtKB-KW"/>
</dbReference>
<evidence type="ECO:0000256" key="2">
    <source>
        <dbReference type="ARBA" id="ARBA00022741"/>
    </source>
</evidence>
<dbReference type="Gene3D" id="3.30.930.10">
    <property type="entry name" value="Bira Bifunctional Protein, Domain 2"/>
    <property type="match status" value="1"/>
</dbReference>